<dbReference type="PRINTS" id="PR00355">
    <property type="entry name" value="ADRENODOXIN"/>
</dbReference>
<keyword evidence="2" id="KW-0001">2Fe-2S</keyword>
<evidence type="ECO:0000256" key="2">
    <source>
        <dbReference type="ARBA" id="ARBA00022714"/>
    </source>
</evidence>
<reference evidence="8 9" key="1">
    <citation type="submission" date="2017-09" db="EMBL/GenBank/DDBJ databases">
        <title>Sphingomonas adhaesiva DSM 7418, whole genome shotgun sequence.</title>
        <authorList>
            <person name="Feng G."/>
            <person name="Zhu H."/>
        </authorList>
    </citation>
    <scope>NUCLEOTIDE SEQUENCE [LARGE SCALE GENOMIC DNA]</scope>
    <source>
        <strain evidence="8 9">DSM 7418</strain>
    </source>
</reference>
<dbReference type="InterPro" id="IPR036010">
    <property type="entry name" value="2Fe-2S_ferredoxin-like_sf"/>
</dbReference>
<evidence type="ECO:0000256" key="6">
    <source>
        <dbReference type="ARBA" id="ARBA00034078"/>
    </source>
</evidence>
<dbReference type="InterPro" id="IPR018298">
    <property type="entry name" value="Adrenodoxin_Fe-S_BS"/>
</dbReference>
<dbReference type="Gene3D" id="3.10.20.30">
    <property type="match status" value="1"/>
</dbReference>
<protein>
    <recommendedName>
        <fullName evidence="7">2Fe-2S ferredoxin-type domain-containing protein</fullName>
    </recommendedName>
</protein>
<dbReference type="RefSeq" id="WP_011607923.1">
    <property type="nucleotide sequence ID" value="NZ_NWVC01000013.1"/>
</dbReference>
<dbReference type="Pfam" id="PF00111">
    <property type="entry name" value="Fer2"/>
    <property type="match status" value="1"/>
</dbReference>
<comment type="cofactor">
    <cofactor evidence="6">
        <name>[2Fe-2S] cluster</name>
        <dbReference type="ChEBI" id="CHEBI:190135"/>
    </cofactor>
</comment>
<dbReference type="GO" id="GO:0140647">
    <property type="term" value="P:P450-containing electron transport chain"/>
    <property type="evidence" value="ECO:0007669"/>
    <property type="project" value="InterPro"/>
</dbReference>
<dbReference type="InterPro" id="IPR001041">
    <property type="entry name" value="2Fe-2S_ferredoxin-type"/>
</dbReference>
<evidence type="ECO:0000313" key="8">
    <source>
        <dbReference type="EMBL" id="PCG13115.1"/>
    </source>
</evidence>
<dbReference type="GO" id="GO:0051537">
    <property type="term" value="F:2 iron, 2 sulfur cluster binding"/>
    <property type="evidence" value="ECO:0007669"/>
    <property type="project" value="UniProtKB-KW"/>
</dbReference>
<dbReference type="AlphaFoldDB" id="A0A2A4I3Q7"/>
<dbReference type="PANTHER" id="PTHR23426">
    <property type="entry name" value="FERREDOXIN/ADRENODOXIN"/>
    <property type="match status" value="1"/>
</dbReference>
<dbReference type="GO" id="GO:0046872">
    <property type="term" value="F:metal ion binding"/>
    <property type="evidence" value="ECO:0007669"/>
    <property type="project" value="UniProtKB-KW"/>
</dbReference>
<dbReference type="InterPro" id="IPR012675">
    <property type="entry name" value="Beta-grasp_dom_sf"/>
</dbReference>
<dbReference type="CDD" id="cd00207">
    <property type="entry name" value="fer2"/>
    <property type="match status" value="1"/>
</dbReference>
<gene>
    <name evidence="8" type="ORF">COA07_16435</name>
</gene>
<dbReference type="EMBL" id="NWVC01000013">
    <property type="protein sequence ID" value="PCG13115.1"/>
    <property type="molecule type" value="Genomic_DNA"/>
</dbReference>
<keyword evidence="5" id="KW-0411">Iron-sulfur</keyword>
<evidence type="ECO:0000256" key="1">
    <source>
        <dbReference type="ARBA" id="ARBA00010914"/>
    </source>
</evidence>
<proteinExistence type="inferred from homology"/>
<dbReference type="PANTHER" id="PTHR23426:SF65">
    <property type="entry name" value="FERREDOXIN-2, MITOCHONDRIAL"/>
    <property type="match status" value="1"/>
</dbReference>
<evidence type="ECO:0000259" key="7">
    <source>
        <dbReference type="PROSITE" id="PS51085"/>
    </source>
</evidence>
<evidence type="ECO:0000256" key="4">
    <source>
        <dbReference type="ARBA" id="ARBA00023004"/>
    </source>
</evidence>
<dbReference type="Proteomes" id="UP000218323">
    <property type="component" value="Unassembled WGS sequence"/>
</dbReference>
<evidence type="ECO:0000256" key="5">
    <source>
        <dbReference type="ARBA" id="ARBA00023014"/>
    </source>
</evidence>
<dbReference type="GO" id="GO:0009055">
    <property type="term" value="F:electron transfer activity"/>
    <property type="evidence" value="ECO:0007669"/>
    <property type="project" value="TreeGrafter"/>
</dbReference>
<keyword evidence="9" id="KW-1185">Reference proteome</keyword>
<comment type="similarity">
    <text evidence="1">Belongs to the adrenodoxin/putidaredoxin family.</text>
</comment>
<accession>A0A2A4I3Q7</accession>
<sequence length="109" mass="11478">MSETIRLRFVAADGAAREVDVPPTGSLMEAAVRNGVDGIVAQCGGACACATCHVIVPVDWFSRLPPPDEAETDMLECVEEPRPTSRLSCQIRLSAALDGLAVNLPASQL</sequence>
<evidence type="ECO:0000256" key="3">
    <source>
        <dbReference type="ARBA" id="ARBA00022723"/>
    </source>
</evidence>
<feature type="domain" description="2Fe-2S ferredoxin-type" evidence="7">
    <location>
        <begin position="5"/>
        <end position="108"/>
    </location>
</feature>
<comment type="caution">
    <text evidence="8">The sequence shown here is derived from an EMBL/GenBank/DDBJ whole genome shotgun (WGS) entry which is preliminary data.</text>
</comment>
<organism evidence="8 9">
    <name type="scientific">Sphingomonas adhaesiva</name>
    <dbReference type="NCBI Taxonomy" id="28212"/>
    <lineage>
        <taxon>Bacteria</taxon>
        <taxon>Pseudomonadati</taxon>
        <taxon>Pseudomonadota</taxon>
        <taxon>Alphaproteobacteria</taxon>
        <taxon>Sphingomonadales</taxon>
        <taxon>Sphingomonadaceae</taxon>
        <taxon>Sphingomonas</taxon>
    </lineage>
</organism>
<name>A0A2A4I3Q7_9SPHN</name>
<dbReference type="SUPFAM" id="SSF54292">
    <property type="entry name" value="2Fe-2S ferredoxin-like"/>
    <property type="match status" value="1"/>
</dbReference>
<keyword evidence="4" id="KW-0408">Iron</keyword>
<dbReference type="PROSITE" id="PS51085">
    <property type="entry name" value="2FE2S_FER_2"/>
    <property type="match status" value="1"/>
</dbReference>
<evidence type="ECO:0000313" key="9">
    <source>
        <dbReference type="Proteomes" id="UP000218323"/>
    </source>
</evidence>
<keyword evidence="3" id="KW-0479">Metal-binding</keyword>
<dbReference type="PROSITE" id="PS00814">
    <property type="entry name" value="ADX"/>
    <property type="match status" value="1"/>
</dbReference>
<dbReference type="InterPro" id="IPR001055">
    <property type="entry name" value="Adrenodoxin-like"/>
</dbReference>